<accession>A0ACC0U929</accession>
<comment type="caution">
    <text evidence="1">The sequence shown here is derived from an EMBL/GenBank/DDBJ whole genome shotgun (WGS) entry which is preliminary data.</text>
</comment>
<organism evidence="1 2">
    <name type="scientific">Russula earlei</name>
    <dbReference type="NCBI Taxonomy" id="71964"/>
    <lineage>
        <taxon>Eukaryota</taxon>
        <taxon>Fungi</taxon>
        <taxon>Dikarya</taxon>
        <taxon>Basidiomycota</taxon>
        <taxon>Agaricomycotina</taxon>
        <taxon>Agaricomycetes</taxon>
        <taxon>Russulales</taxon>
        <taxon>Russulaceae</taxon>
        <taxon>Russula</taxon>
    </lineage>
</organism>
<protein>
    <submittedName>
        <fullName evidence="1">Uncharacterized protein</fullName>
    </submittedName>
</protein>
<keyword evidence="2" id="KW-1185">Reference proteome</keyword>
<reference evidence="1" key="1">
    <citation type="submission" date="2021-03" db="EMBL/GenBank/DDBJ databases">
        <title>Evolutionary priming and transition to the ectomycorrhizal habit in an iconic lineage of mushroom-forming fungi: is preadaptation a requirement?</title>
        <authorList>
            <consortium name="DOE Joint Genome Institute"/>
            <person name="Looney B.P."/>
            <person name="Miyauchi S."/>
            <person name="Morin E."/>
            <person name="Drula E."/>
            <person name="Courty P.E."/>
            <person name="Chicoki N."/>
            <person name="Fauchery L."/>
            <person name="Kohler A."/>
            <person name="Kuo A."/>
            <person name="LaButti K."/>
            <person name="Pangilinan J."/>
            <person name="Lipzen A."/>
            <person name="Riley R."/>
            <person name="Andreopoulos W."/>
            <person name="He G."/>
            <person name="Johnson J."/>
            <person name="Barry K.W."/>
            <person name="Grigoriev I.V."/>
            <person name="Nagy L."/>
            <person name="Hibbett D."/>
            <person name="Henrissat B."/>
            <person name="Matheny P.B."/>
            <person name="Labbe J."/>
            <person name="Martin A.F."/>
        </authorList>
    </citation>
    <scope>NUCLEOTIDE SEQUENCE</scope>
    <source>
        <strain evidence="1">BPL698</strain>
    </source>
</reference>
<evidence type="ECO:0000313" key="1">
    <source>
        <dbReference type="EMBL" id="KAI9507855.1"/>
    </source>
</evidence>
<evidence type="ECO:0000313" key="2">
    <source>
        <dbReference type="Proteomes" id="UP001207468"/>
    </source>
</evidence>
<gene>
    <name evidence="1" type="ORF">F5148DRAFT_1201622</name>
</gene>
<dbReference type="EMBL" id="JAGFNK010000110">
    <property type="protein sequence ID" value="KAI9507855.1"/>
    <property type="molecule type" value="Genomic_DNA"/>
</dbReference>
<name>A0ACC0U929_9AGAM</name>
<proteinExistence type="predicted"/>
<dbReference type="Proteomes" id="UP001207468">
    <property type="component" value="Unassembled WGS sequence"/>
</dbReference>
<sequence>MFAHPPRMVQQRPVAPHAYERTPSYVPPLVPRSRAPSLQQSPTVSLPFPTRQHQPTLQSVPVPRPIPEPWVDALKDDVEAEFNLNLVDDVKAEKDIAIAAATTAAERAAILRVYDESMADIRAQARAEFQRRVEAERERRLLSNYDGKDALIAEQHSIMESIVKENVRREASPSSTAVAPPQQAATQEQSSSRPNIARSSQPIPIPMQRKHSRNGGLSGSVAAHSAQLATTSSASSSRPFPTARRDSTSTRPPPPPPASTSSSVSSVSSVFEPSSSSSSYTTDSDRRYDEHWAAVQRREEQVKRKEAAARRSAEEARRREEAAARREEDARRKDVEATRRMRIAEQREQQVLALEARTRKEMELSQKEAGPTRVRTQSQHPQSAAVPLISKVLSKVEVWQPKPRSAVAATMVPRGEAKVRA</sequence>